<gene>
    <name evidence="3" type="ORF">AFL01nite_21690</name>
</gene>
<proteinExistence type="predicted"/>
<feature type="transmembrane region" description="Helical" evidence="2">
    <location>
        <begin position="145"/>
        <end position="163"/>
    </location>
</feature>
<keyword evidence="4" id="KW-1185">Reference proteome</keyword>
<name>A0A512HWM1_9ACTN</name>
<feature type="transmembrane region" description="Helical" evidence="2">
    <location>
        <begin position="170"/>
        <end position="190"/>
    </location>
</feature>
<dbReference type="AlphaFoldDB" id="A0A512HWM1"/>
<dbReference type="EMBL" id="BJZQ01000011">
    <property type="protein sequence ID" value="GEO89842.1"/>
    <property type="molecule type" value="Genomic_DNA"/>
</dbReference>
<sequence>MNATTLPAEIIAFAAAVRASLRDLPADEVEELTDGLEADLAEAYAEDLARELPDPAAYAAELRGAAGLPTPEPVVKQGRLRPIVDGFAETLRDLDRSLRKSPVVAGVLDFLVTLQPAWWIVRGWAAYQVLGGIFGFEGDLLPTHPGYWILMLVLVAGSVAVGLRRWRPWVHALIIVGNIVAAIATLAAMASIPTNAEVWQAWQEADQTYYDDSMAAGPDGTGVWLNGSEVTNIHAYDAKGQPLNGVQLFDQDGKPLATSVPGGNGCLVPSPVDEDGCQTFGAWVPTQLETGATVWNVYPMKMAESTEDEPTTPIAGAVPQDRPAPFVKVPALMRAEPVDADAPKVADPAKKEAEKTP</sequence>
<evidence type="ECO:0000313" key="3">
    <source>
        <dbReference type="EMBL" id="GEO89842.1"/>
    </source>
</evidence>
<accession>A0A512HWM1</accession>
<reference evidence="3 4" key="1">
    <citation type="submission" date="2019-07" db="EMBL/GenBank/DDBJ databases">
        <title>Whole genome shotgun sequence of Aeromicrobium flavum NBRC 107625.</title>
        <authorList>
            <person name="Hosoyama A."/>
            <person name="Uohara A."/>
            <person name="Ohji S."/>
            <person name="Ichikawa N."/>
        </authorList>
    </citation>
    <scope>NUCLEOTIDE SEQUENCE [LARGE SCALE GENOMIC DNA]</scope>
    <source>
        <strain evidence="3 4">NBRC 107625</strain>
    </source>
</reference>
<protein>
    <submittedName>
        <fullName evidence="3">Uncharacterized protein</fullName>
    </submittedName>
</protein>
<comment type="caution">
    <text evidence="3">The sequence shown here is derived from an EMBL/GenBank/DDBJ whole genome shotgun (WGS) entry which is preliminary data.</text>
</comment>
<organism evidence="3 4">
    <name type="scientific">Aeromicrobium flavum</name>
    <dbReference type="NCBI Taxonomy" id="416568"/>
    <lineage>
        <taxon>Bacteria</taxon>
        <taxon>Bacillati</taxon>
        <taxon>Actinomycetota</taxon>
        <taxon>Actinomycetes</taxon>
        <taxon>Propionibacteriales</taxon>
        <taxon>Nocardioidaceae</taxon>
        <taxon>Aeromicrobium</taxon>
    </lineage>
</organism>
<keyword evidence="2" id="KW-0472">Membrane</keyword>
<dbReference type="Proteomes" id="UP000321769">
    <property type="component" value="Unassembled WGS sequence"/>
</dbReference>
<feature type="transmembrane region" description="Helical" evidence="2">
    <location>
        <begin position="103"/>
        <end position="125"/>
    </location>
</feature>
<evidence type="ECO:0000313" key="4">
    <source>
        <dbReference type="Proteomes" id="UP000321769"/>
    </source>
</evidence>
<dbReference type="RefSeq" id="WP_146827712.1">
    <property type="nucleotide sequence ID" value="NZ_BAAAYQ010000001.1"/>
</dbReference>
<evidence type="ECO:0000256" key="2">
    <source>
        <dbReference type="SAM" id="Phobius"/>
    </source>
</evidence>
<keyword evidence="2" id="KW-1133">Transmembrane helix</keyword>
<feature type="region of interest" description="Disordered" evidence="1">
    <location>
        <begin position="334"/>
        <end position="357"/>
    </location>
</feature>
<feature type="compositionally biased region" description="Basic and acidic residues" evidence="1">
    <location>
        <begin position="341"/>
        <end position="357"/>
    </location>
</feature>
<dbReference type="OrthoDB" id="5185521at2"/>
<evidence type="ECO:0000256" key="1">
    <source>
        <dbReference type="SAM" id="MobiDB-lite"/>
    </source>
</evidence>
<keyword evidence="2" id="KW-0812">Transmembrane</keyword>